<feature type="domain" description="ANTAR" evidence="1">
    <location>
        <begin position="129"/>
        <end position="190"/>
    </location>
</feature>
<dbReference type="AlphaFoldDB" id="A0A848M8K8"/>
<proteinExistence type="predicted"/>
<evidence type="ECO:0000259" key="1">
    <source>
        <dbReference type="PROSITE" id="PS50921"/>
    </source>
</evidence>
<organism evidence="2 3">
    <name type="scientific">Paenibacillus lemnae</name>
    <dbReference type="NCBI Taxonomy" id="1330551"/>
    <lineage>
        <taxon>Bacteria</taxon>
        <taxon>Bacillati</taxon>
        <taxon>Bacillota</taxon>
        <taxon>Bacilli</taxon>
        <taxon>Bacillales</taxon>
        <taxon>Paenibacillaceae</taxon>
        <taxon>Paenibacillus</taxon>
    </lineage>
</organism>
<protein>
    <submittedName>
        <fullName evidence="2">ANTAR domain-containing protein</fullName>
    </submittedName>
</protein>
<dbReference type="GO" id="GO:0003723">
    <property type="term" value="F:RNA binding"/>
    <property type="evidence" value="ECO:0007669"/>
    <property type="project" value="InterPro"/>
</dbReference>
<evidence type="ECO:0000313" key="3">
    <source>
        <dbReference type="Proteomes" id="UP000565468"/>
    </source>
</evidence>
<dbReference type="Proteomes" id="UP000565468">
    <property type="component" value="Unassembled WGS sequence"/>
</dbReference>
<sequence>MRSLLVIHHMTTAAAQHDSQTKTLLPEQILRSFGYQVIAARNEKQALAGLKESDGAVLHLPLEGIKSWNDKLEQHKSMPILWWCSDITAGRSLEACEDEVVIDGLLFPSMNEHELHWSLHFSSKHFYARQQWRDEKRQLQARIEERKWIDMAKGILCEMKNITESEAYDILRKQAMNERKRMVDVATSIVKLYQLLQESGSGGASKP</sequence>
<dbReference type="InterPro" id="IPR036388">
    <property type="entry name" value="WH-like_DNA-bd_sf"/>
</dbReference>
<dbReference type="RefSeq" id="WP_169504635.1">
    <property type="nucleotide sequence ID" value="NZ_JABBPN010000006.1"/>
</dbReference>
<gene>
    <name evidence="2" type="ORF">HII30_08695</name>
</gene>
<dbReference type="Pfam" id="PF03861">
    <property type="entry name" value="ANTAR"/>
    <property type="match status" value="1"/>
</dbReference>
<dbReference type="InterPro" id="IPR011006">
    <property type="entry name" value="CheY-like_superfamily"/>
</dbReference>
<evidence type="ECO:0000313" key="2">
    <source>
        <dbReference type="EMBL" id="NMO95844.1"/>
    </source>
</evidence>
<dbReference type="PROSITE" id="PS50921">
    <property type="entry name" value="ANTAR"/>
    <property type="match status" value="1"/>
</dbReference>
<comment type="caution">
    <text evidence="2">The sequence shown here is derived from an EMBL/GenBank/DDBJ whole genome shotgun (WGS) entry which is preliminary data.</text>
</comment>
<dbReference type="InterPro" id="IPR005561">
    <property type="entry name" value="ANTAR"/>
</dbReference>
<dbReference type="SUPFAM" id="SSF52172">
    <property type="entry name" value="CheY-like"/>
    <property type="match status" value="1"/>
</dbReference>
<dbReference type="Gene3D" id="1.10.10.10">
    <property type="entry name" value="Winged helix-like DNA-binding domain superfamily/Winged helix DNA-binding domain"/>
    <property type="match status" value="1"/>
</dbReference>
<keyword evidence="3" id="KW-1185">Reference proteome</keyword>
<accession>A0A848M8K8</accession>
<reference evidence="2 3" key="1">
    <citation type="submission" date="2020-04" db="EMBL/GenBank/DDBJ databases">
        <title>Paenibacillus algicola sp. nov., a novel marine bacterium producing alginate lyase.</title>
        <authorList>
            <person name="Huang H."/>
        </authorList>
    </citation>
    <scope>NUCLEOTIDE SEQUENCE [LARGE SCALE GENOMIC DNA]</scope>
    <source>
        <strain evidence="2 3">L7-75</strain>
    </source>
</reference>
<dbReference type="EMBL" id="JABBPN010000006">
    <property type="protein sequence ID" value="NMO95844.1"/>
    <property type="molecule type" value="Genomic_DNA"/>
</dbReference>
<dbReference type="SMART" id="SM01012">
    <property type="entry name" value="ANTAR"/>
    <property type="match status" value="1"/>
</dbReference>
<name>A0A848M8K8_PAELE</name>